<dbReference type="InterPro" id="IPR021109">
    <property type="entry name" value="Peptidase_aspartic_dom_sf"/>
</dbReference>
<dbReference type="GO" id="GO:0003676">
    <property type="term" value="F:nucleic acid binding"/>
    <property type="evidence" value="ECO:0007669"/>
    <property type="project" value="InterPro"/>
</dbReference>
<feature type="region of interest" description="Disordered" evidence="2">
    <location>
        <begin position="734"/>
        <end position="754"/>
    </location>
</feature>
<dbReference type="FunFam" id="1.10.340.70:FF:000003">
    <property type="entry name" value="Protein CBG25708"/>
    <property type="match status" value="1"/>
</dbReference>
<dbReference type="PANTHER" id="PTHR37984">
    <property type="entry name" value="PROTEIN CBG26694"/>
    <property type="match status" value="1"/>
</dbReference>
<dbReference type="InterPro" id="IPR041588">
    <property type="entry name" value="Integrase_H2C2"/>
</dbReference>
<reference evidence="4" key="1">
    <citation type="journal article" date="2023" name="Science">
        <title>Genome structures resolve the early diversification of teleost fishes.</title>
        <authorList>
            <person name="Parey E."/>
            <person name="Louis A."/>
            <person name="Montfort J."/>
            <person name="Bouchez O."/>
            <person name="Roques C."/>
            <person name="Iampietro C."/>
            <person name="Lluch J."/>
            <person name="Castinel A."/>
            <person name="Donnadieu C."/>
            <person name="Desvignes T."/>
            <person name="Floi Bucao C."/>
            <person name="Jouanno E."/>
            <person name="Wen M."/>
            <person name="Mejri S."/>
            <person name="Dirks R."/>
            <person name="Jansen H."/>
            <person name="Henkel C."/>
            <person name="Chen W.J."/>
            <person name="Zahm M."/>
            <person name="Cabau C."/>
            <person name="Klopp C."/>
            <person name="Thompson A.W."/>
            <person name="Robinson-Rechavi M."/>
            <person name="Braasch I."/>
            <person name="Lecointre G."/>
            <person name="Bobe J."/>
            <person name="Postlethwait J.H."/>
            <person name="Berthelot C."/>
            <person name="Roest Crollius H."/>
            <person name="Guiguen Y."/>
        </authorList>
    </citation>
    <scope>NUCLEOTIDE SEQUENCE</scope>
    <source>
        <strain evidence="4">WJC10195</strain>
    </source>
</reference>
<feature type="domain" description="Integrase catalytic" evidence="3">
    <location>
        <begin position="627"/>
        <end position="741"/>
    </location>
</feature>
<comment type="caution">
    <text evidence="4">The sequence shown here is derived from an EMBL/GenBank/DDBJ whole genome shotgun (WGS) entry which is preliminary data.</text>
</comment>
<keyword evidence="5" id="KW-1185">Reference proteome</keyword>
<dbReference type="Gene3D" id="1.10.340.70">
    <property type="match status" value="1"/>
</dbReference>
<gene>
    <name evidence="4" type="ORF">SKAU_G00281670</name>
</gene>
<dbReference type="InterPro" id="IPR001584">
    <property type="entry name" value="Integrase_cat-core"/>
</dbReference>
<dbReference type="SUPFAM" id="SSF50630">
    <property type="entry name" value="Acid proteases"/>
    <property type="match status" value="1"/>
</dbReference>
<dbReference type="Gene3D" id="3.30.70.270">
    <property type="match status" value="1"/>
</dbReference>
<dbReference type="InterPro" id="IPR012337">
    <property type="entry name" value="RNaseH-like_sf"/>
</dbReference>
<organism evidence="4 5">
    <name type="scientific">Synaphobranchus kaupii</name>
    <name type="common">Kaup's arrowtooth eel</name>
    <dbReference type="NCBI Taxonomy" id="118154"/>
    <lineage>
        <taxon>Eukaryota</taxon>
        <taxon>Metazoa</taxon>
        <taxon>Chordata</taxon>
        <taxon>Craniata</taxon>
        <taxon>Vertebrata</taxon>
        <taxon>Euteleostomi</taxon>
        <taxon>Actinopterygii</taxon>
        <taxon>Neopterygii</taxon>
        <taxon>Teleostei</taxon>
        <taxon>Anguilliformes</taxon>
        <taxon>Synaphobranchidae</taxon>
        <taxon>Synaphobranchus</taxon>
    </lineage>
</organism>
<protein>
    <recommendedName>
        <fullName evidence="1">Gypsy retrotransposon integrase-like protein 1</fullName>
    </recommendedName>
</protein>
<dbReference type="Pfam" id="PF17919">
    <property type="entry name" value="RT_RNaseH_2"/>
    <property type="match status" value="1"/>
</dbReference>
<evidence type="ECO:0000259" key="3">
    <source>
        <dbReference type="PROSITE" id="PS50994"/>
    </source>
</evidence>
<dbReference type="InterPro" id="IPR041577">
    <property type="entry name" value="RT_RNaseH_2"/>
</dbReference>
<dbReference type="AlphaFoldDB" id="A0A9Q1INR1"/>
<dbReference type="FunFam" id="3.10.10.10:FF:000003">
    <property type="entry name" value="Retrovirus-related Pol polyprotein from transposon 297-like Protein"/>
    <property type="match status" value="1"/>
</dbReference>
<sequence>MLLYRLRVPSKRASRDAVLIVAPLVMPQGPKTVLLRAKHADCCVPLLLDTGAKVSLLNIETCNLFFPCRQLQPPSTAPWGYGRSKIDVVGTLHLPVRYGSTTLDPFPFHITRRGENIMGLDLFISLGFSLQDNCGTKVLHVASPWHQNWPDLFNGLGCLTLFTHKPLLDHGVAPIVQPLQRVPLALRDGVTDELKRLQADGIIEPIDASPWVSNLVIARKKSGGLRVCIDLREVPLHPESWNLTAFITHTRLYRYMRMPFGLRHHATLNTDKCVFSAPAIDFVGFRVSADGISPLQSNVDAIVQVPALTTTSQLASFLGMTAYYMRFLPQYSSVTAPLRLLLKQDAPWTWTPDCQASLEELKRLLTTSPILAHFQLECPTLVTCDASAVAVGAILLQLHNGVEKPVAFASRALSLTEQKYSVGEREALACIWAWDTGSFASTDGQTACSNMTFSYNSLQAGIVVADFLSRPTIIQCPATSSEDEDDVVHLVHSPLKDTISLHDLETASAAEPVFTMLRDYIRHGWPARVPLELEPFSRVKHELTCWGEACIARGHCAVIPMALRGCVLQMAHQGHLGIVKIKQRCRDLVWWPGIDRDLEGLVRSCAACLTSGKTGSPASPPLQPLDWPPVPWDHLQLDICGELYNVPHHQRFLVVVYDLHSKWPDVAPMGTVTSAAVTSFLDQLFARWGLPRAITTDNGPQFRSSEFTAYLATKGVTHIRTSVFHPQANGGVERFNQSLKNGPPLPGQLYRQRD</sequence>
<dbReference type="EMBL" id="JAINUF010000011">
    <property type="protein sequence ID" value="KAJ8346766.1"/>
    <property type="molecule type" value="Genomic_DNA"/>
</dbReference>
<dbReference type="PANTHER" id="PTHR37984:SF15">
    <property type="entry name" value="INTEGRASE CATALYTIC DOMAIN-CONTAINING PROTEIN"/>
    <property type="match status" value="1"/>
</dbReference>
<dbReference type="InterPro" id="IPR043502">
    <property type="entry name" value="DNA/RNA_pol_sf"/>
</dbReference>
<dbReference type="OrthoDB" id="8798241at2759"/>
<evidence type="ECO:0000256" key="2">
    <source>
        <dbReference type="SAM" id="MobiDB-lite"/>
    </source>
</evidence>
<evidence type="ECO:0000256" key="1">
    <source>
        <dbReference type="ARBA" id="ARBA00039658"/>
    </source>
</evidence>
<dbReference type="Gene3D" id="3.10.10.10">
    <property type="entry name" value="HIV Type 1 Reverse Transcriptase, subunit A, domain 1"/>
    <property type="match status" value="1"/>
</dbReference>
<dbReference type="PROSITE" id="PS50994">
    <property type="entry name" value="INTEGRASE"/>
    <property type="match status" value="1"/>
</dbReference>
<dbReference type="SUPFAM" id="SSF53098">
    <property type="entry name" value="Ribonuclease H-like"/>
    <property type="match status" value="1"/>
</dbReference>
<accession>A0A9Q1INR1</accession>
<dbReference type="Pfam" id="PF00665">
    <property type="entry name" value="rve"/>
    <property type="match status" value="1"/>
</dbReference>
<dbReference type="GO" id="GO:0015074">
    <property type="term" value="P:DNA integration"/>
    <property type="evidence" value="ECO:0007669"/>
    <property type="project" value="InterPro"/>
</dbReference>
<evidence type="ECO:0000313" key="4">
    <source>
        <dbReference type="EMBL" id="KAJ8346766.1"/>
    </source>
</evidence>
<dbReference type="FunFam" id="3.30.70.270:FF:000026">
    <property type="entry name" value="Transposon Ty3-G Gag-Pol polyprotein"/>
    <property type="match status" value="1"/>
</dbReference>
<dbReference type="Proteomes" id="UP001152622">
    <property type="component" value="Chromosome 11"/>
</dbReference>
<name>A0A9Q1INR1_SYNKA</name>
<dbReference type="InterPro" id="IPR043128">
    <property type="entry name" value="Rev_trsase/Diguanyl_cyclase"/>
</dbReference>
<proteinExistence type="predicted"/>
<dbReference type="Pfam" id="PF17921">
    <property type="entry name" value="Integrase_H2C2"/>
    <property type="match status" value="1"/>
</dbReference>
<dbReference type="InterPro" id="IPR036397">
    <property type="entry name" value="RNaseH_sf"/>
</dbReference>
<evidence type="ECO:0000313" key="5">
    <source>
        <dbReference type="Proteomes" id="UP001152622"/>
    </source>
</evidence>
<dbReference type="Gene3D" id="3.30.420.10">
    <property type="entry name" value="Ribonuclease H-like superfamily/Ribonuclease H"/>
    <property type="match status" value="1"/>
</dbReference>
<dbReference type="InterPro" id="IPR050951">
    <property type="entry name" value="Retrovirus_Pol_polyprotein"/>
</dbReference>
<dbReference type="SUPFAM" id="SSF56672">
    <property type="entry name" value="DNA/RNA polymerases"/>
    <property type="match status" value="1"/>
</dbReference>